<dbReference type="PANTHER" id="PTHR24304">
    <property type="entry name" value="CYTOCHROME P450 FAMILY 7"/>
    <property type="match status" value="1"/>
</dbReference>
<dbReference type="GO" id="GO:0005506">
    <property type="term" value="F:iron ion binding"/>
    <property type="evidence" value="ECO:0007669"/>
    <property type="project" value="InterPro"/>
</dbReference>
<dbReference type="GO" id="GO:0042632">
    <property type="term" value="P:cholesterol homeostasis"/>
    <property type="evidence" value="ECO:0007669"/>
    <property type="project" value="TreeGrafter"/>
</dbReference>
<gene>
    <name evidence="15" type="ORF">RRG08_004920</name>
</gene>
<keyword evidence="7" id="KW-0256">Endoplasmic reticulum</keyword>
<evidence type="ECO:0000256" key="7">
    <source>
        <dbReference type="ARBA" id="ARBA00022824"/>
    </source>
</evidence>
<evidence type="ECO:0000313" key="15">
    <source>
        <dbReference type="EMBL" id="KAK3769668.1"/>
    </source>
</evidence>
<dbReference type="PIRSF" id="PIRSF000047">
    <property type="entry name" value="Cytochrome_CYPVIIA1"/>
    <property type="match status" value="1"/>
</dbReference>
<feature type="binding site" evidence="14">
    <location>
        <position position="436"/>
    </location>
    <ligand>
        <name>substrate</name>
    </ligand>
</feature>
<accession>A0AAE0ZHZ7</accession>
<dbReference type="GO" id="GO:0006699">
    <property type="term" value="P:bile acid biosynthetic process"/>
    <property type="evidence" value="ECO:0007669"/>
    <property type="project" value="TreeGrafter"/>
</dbReference>
<keyword evidence="8" id="KW-0560">Oxidoreductase</keyword>
<feature type="binding site" evidence="14">
    <location>
        <position position="338"/>
    </location>
    <ligand>
        <name>substrate</name>
    </ligand>
</feature>
<organism evidence="15 16">
    <name type="scientific">Elysia crispata</name>
    <name type="common">lettuce slug</name>
    <dbReference type="NCBI Taxonomy" id="231223"/>
    <lineage>
        <taxon>Eukaryota</taxon>
        <taxon>Metazoa</taxon>
        <taxon>Spiralia</taxon>
        <taxon>Lophotrochozoa</taxon>
        <taxon>Mollusca</taxon>
        <taxon>Gastropoda</taxon>
        <taxon>Heterobranchia</taxon>
        <taxon>Euthyneura</taxon>
        <taxon>Panpulmonata</taxon>
        <taxon>Sacoglossa</taxon>
        <taxon>Placobranchoidea</taxon>
        <taxon>Plakobranchidae</taxon>
        <taxon>Elysia</taxon>
    </lineage>
</organism>
<evidence type="ECO:0008006" key="17">
    <source>
        <dbReference type="Google" id="ProtNLM"/>
    </source>
</evidence>
<evidence type="ECO:0000256" key="8">
    <source>
        <dbReference type="ARBA" id="ARBA00023002"/>
    </source>
</evidence>
<sequence length="561" mass="64211">MGIAVTAILGLLVVGLILAYFRFLHRNLRPGEPPIAPGHWFWGNCIQFKEHAVKFLLDTRAKCGDVFTVRFFNQHITMVLDIHSYERFAKQRNFDFDEIAKQVNQNVFQYELVNARKMISEAGQKVNGRHLFTSMEHFASNLKNAFRDMGSGEADEQALGTSSVQSQSELEKDLNVVNSSTSINTCSTSKDIVVSSPNNHSHIIPNPSTTTAKPRACWHEDDLRNFASRTFFSPLFYTIFGHDAKDHETSFHPQVFHKMFDQFHKYFNFLWLGVPPQLFPEAMKAGAVLAQQPSSGDMMVREGCSEYIKFATDFMLKHSQTEREIVSHNLVFLHVNYNTFRVVYWCVYKLMEDAKIMAALREEVQEAVDAKRSGSTSEDSVAEFTIDDIHKLPLVDSFLQEVIRLMSGVFMIRKVVDDTSFTTDSGAIYNIRKGDRVAIYPPAFHYDPEIYEEPETFKYDRFVDTTFYKNGKAIKNPVIGFGSLCPGQKFAVLQIKWFIINLLNSFKLELLDGERTEPNINMYGHEILPPTHDVRCRFLAKDSPVTLTYVNNYGSTRAHRS</sequence>
<name>A0AAE0ZHZ7_9GAST</name>
<dbReference type="InterPro" id="IPR050529">
    <property type="entry name" value="CYP450_sterol_14alpha_dmase"/>
</dbReference>
<evidence type="ECO:0000256" key="14">
    <source>
        <dbReference type="PIRSR" id="PIRSR000047-2"/>
    </source>
</evidence>
<feature type="binding site" description="axial binding residue" evidence="13">
    <location>
        <position position="485"/>
    </location>
    <ligand>
        <name>heme</name>
        <dbReference type="ChEBI" id="CHEBI:30413"/>
    </ligand>
    <ligandPart>
        <name>Fe</name>
        <dbReference type="ChEBI" id="CHEBI:18248"/>
    </ligandPart>
</feature>
<dbReference type="EMBL" id="JAWDGP010003892">
    <property type="protein sequence ID" value="KAK3769668.1"/>
    <property type="molecule type" value="Genomic_DNA"/>
</dbReference>
<dbReference type="PRINTS" id="PR00465">
    <property type="entry name" value="EP450IV"/>
</dbReference>
<comment type="similarity">
    <text evidence="4">Belongs to the cytochrome P450 family.</text>
</comment>
<comment type="cofactor">
    <cofactor evidence="1 13">
        <name>heme</name>
        <dbReference type="ChEBI" id="CHEBI:30413"/>
    </cofactor>
</comment>
<comment type="caution">
    <text evidence="15">The sequence shown here is derived from an EMBL/GenBank/DDBJ whole genome shotgun (WGS) entry which is preliminary data.</text>
</comment>
<evidence type="ECO:0000256" key="9">
    <source>
        <dbReference type="ARBA" id="ARBA00023004"/>
    </source>
</evidence>
<evidence type="ECO:0000256" key="5">
    <source>
        <dbReference type="ARBA" id="ARBA00022617"/>
    </source>
</evidence>
<keyword evidence="16" id="KW-1185">Reference proteome</keyword>
<evidence type="ECO:0000256" key="2">
    <source>
        <dbReference type="ARBA" id="ARBA00004586"/>
    </source>
</evidence>
<feature type="binding site" evidence="14">
    <location>
        <position position="112"/>
    </location>
    <ligand>
        <name>substrate</name>
    </ligand>
</feature>
<dbReference type="Gene3D" id="1.10.630.10">
    <property type="entry name" value="Cytochrome P450"/>
    <property type="match status" value="1"/>
</dbReference>
<dbReference type="InterPro" id="IPR001128">
    <property type="entry name" value="Cyt_P450"/>
</dbReference>
<dbReference type="GO" id="GO:0008395">
    <property type="term" value="F:steroid hydroxylase activity"/>
    <property type="evidence" value="ECO:0007669"/>
    <property type="project" value="TreeGrafter"/>
</dbReference>
<reference evidence="15" key="1">
    <citation type="journal article" date="2023" name="G3 (Bethesda)">
        <title>A reference genome for the long-term kleptoplast-retaining sea slug Elysia crispata morphotype clarki.</title>
        <authorList>
            <person name="Eastman K.E."/>
            <person name="Pendleton A.L."/>
            <person name="Shaikh M.A."/>
            <person name="Suttiyut T."/>
            <person name="Ogas R."/>
            <person name="Tomko P."/>
            <person name="Gavelis G."/>
            <person name="Widhalm J.R."/>
            <person name="Wisecaver J.H."/>
        </authorList>
    </citation>
    <scope>NUCLEOTIDE SEQUENCE</scope>
    <source>
        <strain evidence="15">ECLA1</strain>
    </source>
</reference>
<keyword evidence="10" id="KW-0443">Lipid metabolism</keyword>
<comment type="subcellular location">
    <subcellularLocation>
        <location evidence="2">Endoplasmic reticulum membrane</location>
    </subcellularLocation>
</comment>
<dbReference type="Proteomes" id="UP001283361">
    <property type="component" value="Unassembled WGS sequence"/>
</dbReference>
<evidence type="ECO:0000256" key="11">
    <source>
        <dbReference type="ARBA" id="ARBA00023136"/>
    </source>
</evidence>
<keyword evidence="11" id="KW-0472">Membrane</keyword>
<dbReference type="GO" id="GO:0020037">
    <property type="term" value="F:heme binding"/>
    <property type="evidence" value="ECO:0007669"/>
    <property type="project" value="InterPro"/>
</dbReference>
<dbReference type="InterPro" id="IPR036396">
    <property type="entry name" value="Cyt_P450_sf"/>
</dbReference>
<evidence type="ECO:0000256" key="13">
    <source>
        <dbReference type="PIRSR" id="PIRSR000047-1"/>
    </source>
</evidence>
<evidence type="ECO:0000256" key="3">
    <source>
        <dbReference type="ARBA" id="ARBA00004860"/>
    </source>
</evidence>
<keyword evidence="6 13" id="KW-0479">Metal-binding</keyword>
<evidence type="ECO:0000256" key="10">
    <source>
        <dbReference type="ARBA" id="ARBA00023098"/>
    </source>
</evidence>
<dbReference type="InterPro" id="IPR024204">
    <property type="entry name" value="Cyt_P450_CYP7A1-type"/>
</dbReference>
<keyword evidence="9 13" id="KW-0408">Iron</keyword>
<evidence type="ECO:0000256" key="6">
    <source>
        <dbReference type="ARBA" id="ARBA00022723"/>
    </source>
</evidence>
<protein>
    <recommendedName>
        <fullName evidence="17">Cytochrome P450</fullName>
    </recommendedName>
</protein>
<dbReference type="PANTHER" id="PTHR24304:SF4">
    <property type="entry name" value="CYTOCHROME P450"/>
    <property type="match status" value="1"/>
</dbReference>
<evidence type="ECO:0000313" key="16">
    <source>
        <dbReference type="Proteomes" id="UP001283361"/>
    </source>
</evidence>
<dbReference type="InterPro" id="IPR002403">
    <property type="entry name" value="Cyt_P450_E_grp-IV"/>
</dbReference>
<dbReference type="Pfam" id="PF00067">
    <property type="entry name" value="p450"/>
    <property type="match status" value="1"/>
</dbReference>
<keyword evidence="12" id="KW-0753">Steroid metabolism</keyword>
<evidence type="ECO:0000256" key="1">
    <source>
        <dbReference type="ARBA" id="ARBA00001971"/>
    </source>
</evidence>
<dbReference type="GO" id="GO:0005789">
    <property type="term" value="C:endoplasmic reticulum membrane"/>
    <property type="evidence" value="ECO:0007669"/>
    <property type="project" value="UniProtKB-SubCell"/>
</dbReference>
<dbReference type="GO" id="GO:0016705">
    <property type="term" value="F:oxidoreductase activity, acting on paired donors, with incorporation or reduction of molecular oxygen"/>
    <property type="evidence" value="ECO:0007669"/>
    <property type="project" value="InterPro"/>
</dbReference>
<evidence type="ECO:0000256" key="12">
    <source>
        <dbReference type="ARBA" id="ARBA00023221"/>
    </source>
</evidence>
<proteinExistence type="inferred from homology"/>
<keyword evidence="5 13" id="KW-0349">Heme</keyword>
<dbReference type="AlphaFoldDB" id="A0AAE0ZHZ7"/>
<evidence type="ECO:0000256" key="4">
    <source>
        <dbReference type="ARBA" id="ARBA00010617"/>
    </source>
</evidence>
<comment type="pathway">
    <text evidence="3">Lipid metabolism; bile acid biosynthesis.</text>
</comment>
<dbReference type="SUPFAM" id="SSF48264">
    <property type="entry name" value="Cytochrome P450"/>
    <property type="match status" value="2"/>
</dbReference>